<feature type="transmembrane region" description="Helical" evidence="5">
    <location>
        <begin position="824"/>
        <end position="844"/>
    </location>
</feature>
<dbReference type="PROSITE" id="PS00518">
    <property type="entry name" value="ZF_RING_1"/>
    <property type="match status" value="1"/>
</dbReference>
<dbReference type="PROSITE" id="PS50089">
    <property type="entry name" value="ZF_RING_2"/>
    <property type="match status" value="1"/>
</dbReference>
<feature type="transmembrane region" description="Helical" evidence="5">
    <location>
        <begin position="1306"/>
        <end position="1331"/>
    </location>
</feature>
<dbReference type="GO" id="GO:0006631">
    <property type="term" value="P:fatty acid metabolic process"/>
    <property type="evidence" value="ECO:0007669"/>
    <property type="project" value="TreeGrafter"/>
</dbReference>
<evidence type="ECO:0000256" key="4">
    <source>
        <dbReference type="PROSITE-ProRule" id="PRU00175"/>
    </source>
</evidence>
<dbReference type="SUPFAM" id="SSF56801">
    <property type="entry name" value="Acetyl-CoA synthetase-like"/>
    <property type="match status" value="1"/>
</dbReference>
<evidence type="ECO:0000256" key="3">
    <source>
        <dbReference type="ARBA" id="ARBA00022833"/>
    </source>
</evidence>
<sequence length="1633" mass="179433">MSIPLSLLRPFLAPPQAGTHLGGHLAEQIQRSGVDTLLDCLCMTTEPAIYSPDPSRPPLRHDKLHSFISRFSLPHTPGKQLGPNDRVMLVLETGPENALALIALVSYHTCAPVNANCTAAELMDDARRLNVKAVLTTKDTECRLKLAELRDELGCEIIYAERRTTGPAGLFDMKLMEEGPVVSTSPPSKLHRLSDRSLVLHTSGTSGKKKVVPHSLLSLIVGTWSVVDSWGLQTTDVNFNMMPLFHVGGIVRNLLAPILSGGSTVMCSQCDPIAFWSLASELHATWYYAAPTIHHAIISAKPDNDKVLHNIRIRLICNAAGGLLPSLAVQIKDTFNDAVILPSYGMTECMPIASPPRDYQLDRPGCSGIACGPQLSIRNPSNIEEELPIGKTGAVSVRGLPTFEGYEVSPDIDVPLDTSAFSNEGWFDSGDVGFMDADGYLYITGRSKEIINKGGEVISPFEIEEAIMNAAKDHVKSTLAFGIDHDVLQETIGVVIVPVPDRPRIGLLQLQTLLKDYLHPSKWPFAVVYMDELPKNSAGKVLRIKLASRLGIEQLTDHVPMLARHFEAEVPSNMVSLSVAIPCSRVTVDPSAIERIIEAIHGIQEFAVRLNDAGLPEAFISVHGTSELDADTVRATISASLPGYCIPELHILDHPLNRNQGQVDFGLLEEEVSNENASPLSDTERLVRNIVADLVVAEPRKLNRNSDFFLLGGNSLLLGKLSYNLRKGTGASIGIAALFRHSTISGIVSLVEEAKAPLTTPDITSAATSYFDLDGKLKDSLSAPETTLGYNYDQDIDIEDFEQTISRDQTNPLNLIVQALPLMLFYPLKAALTWTLLLFVLSYLAPVVDNSYWQRVGALILAICAARGCSRIICPLAAIAFKWVVIGKYKTGTHRMWSAYYLRWWIVNQSLRSAGRGFFAMHPSLEILYYRMLGARIGKNVHIDKTAKLGEYDLLTFEDGCRIDNSQVRGFCVERDGQFRLDTITIGRKAVINTFTVISPGTVIADGAVFGPHASSHDEPVPRRYAAYNRTLISQPRWWLQALVAWPVIAVVYFISYIPWFAMIWLMLDQTILANDSLNAMESVIYWFASPNRVLFHVLSRVVRATITPLLQLLLGIAVKHAFGLNPECSASHASQLSILRRYINSILLSQQALKQAFLILGTHYETVSMVFRAMGAKVGKRVYWPGSGFYCLDPEMLEIGDDVVFGSRSEIFTTDRLGTSKICIGDGAMIADRVILLPGTSIGKCTLMGSGSLCKRNTTYPDGSTWMGSENGEAICLSKSPNATSSSDSTISPFGRAFYLRQANYFVFPYFLIVLINFVVASLSATFWSISAVAAAQVLRHIHIHVHHLHLFRPHWYRLGLLYGLIAACFVVVLTLQAVISMVWVILTKWVIIGRRREGQYDWDKSSYCQRWQLHLTLSRLVYKGYGIGGVLAPLTGSVYIVWYLRALGAKIGKNCAIYAGGRTGLMTEPDLVELGDDVNLDECSVVAHINSRGRFALNRLKIGNGCALRTGSRLLSGASMEDGSMLCEHSLLTSGEVAESGAIYVGWPAKKMLETLCKDNELVTRSASDWATLICPVCRRFPKGTTVAGCGHLFCDRCITDAISKGMKCPVCIEPLTAQSLRKVYASFAVV</sequence>
<dbReference type="SUPFAM" id="SSF57850">
    <property type="entry name" value="RING/U-box"/>
    <property type="match status" value="1"/>
</dbReference>
<dbReference type="InterPro" id="IPR036736">
    <property type="entry name" value="ACP-like_sf"/>
</dbReference>
<proteinExistence type="predicted"/>
<keyword evidence="5" id="KW-1133">Transmembrane helix</keyword>
<evidence type="ECO:0000313" key="8">
    <source>
        <dbReference type="EMBL" id="RDB18530.1"/>
    </source>
</evidence>
<dbReference type="SUPFAM" id="SSF47336">
    <property type="entry name" value="ACP-like"/>
    <property type="match status" value="1"/>
</dbReference>
<dbReference type="InterPro" id="IPR000873">
    <property type="entry name" value="AMP-dep_synth/lig_dom"/>
</dbReference>
<organism evidence="8 9">
    <name type="scientific">Hypsizygus marmoreus</name>
    <name type="common">White beech mushroom</name>
    <name type="synonym">Agaricus marmoreus</name>
    <dbReference type="NCBI Taxonomy" id="39966"/>
    <lineage>
        <taxon>Eukaryota</taxon>
        <taxon>Fungi</taxon>
        <taxon>Dikarya</taxon>
        <taxon>Basidiomycota</taxon>
        <taxon>Agaricomycotina</taxon>
        <taxon>Agaricomycetes</taxon>
        <taxon>Agaricomycetidae</taxon>
        <taxon>Agaricales</taxon>
        <taxon>Tricholomatineae</taxon>
        <taxon>Lyophyllaceae</taxon>
        <taxon>Hypsizygus</taxon>
    </lineage>
</organism>
<dbReference type="Gene3D" id="3.30.300.30">
    <property type="match status" value="1"/>
</dbReference>
<keyword evidence="3" id="KW-0862">Zinc</keyword>
<gene>
    <name evidence="8" type="ORF">Hypma_000237</name>
</gene>
<feature type="transmembrane region" description="Helical" evidence="5">
    <location>
        <begin position="1422"/>
        <end position="1446"/>
    </location>
</feature>
<dbReference type="SMART" id="SM00184">
    <property type="entry name" value="RING"/>
    <property type="match status" value="1"/>
</dbReference>
<dbReference type="InterPro" id="IPR001841">
    <property type="entry name" value="Znf_RING"/>
</dbReference>
<dbReference type="Proteomes" id="UP000076154">
    <property type="component" value="Unassembled WGS sequence"/>
</dbReference>
<dbReference type="OrthoDB" id="3633556at2759"/>
<dbReference type="Gene3D" id="3.30.40.10">
    <property type="entry name" value="Zinc/RING finger domain, C3HC4 (zinc finger)"/>
    <property type="match status" value="1"/>
</dbReference>
<evidence type="ECO:0000256" key="2">
    <source>
        <dbReference type="ARBA" id="ARBA00022771"/>
    </source>
</evidence>
<evidence type="ECO:0000313" key="9">
    <source>
        <dbReference type="Proteomes" id="UP000076154"/>
    </source>
</evidence>
<keyword evidence="5" id="KW-0472">Membrane</keyword>
<comment type="caution">
    <text evidence="8">The sequence shown here is derived from an EMBL/GenBank/DDBJ whole genome shotgun (WGS) entry which is preliminary data.</text>
</comment>
<protein>
    <submittedName>
        <fullName evidence="8">Peroxisomal-coenzyme A synthetase</fullName>
    </submittedName>
</protein>
<dbReference type="InterPro" id="IPR017907">
    <property type="entry name" value="Znf_RING_CS"/>
</dbReference>
<dbReference type="InterPro" id="IPR042099">
    <property type="entry name" value="ANL_N_sf"/>
</dbReference>
<dbReference type="Gene3D" id="2.160.10.10">
    <property type="entry name" value="Hexapeptide repeat proteins"/>
    <property type="match status" value="3"/>
</dbReference>
<evidence type="ECO:0000256" key="5">
    <source>
        <dbReference type="SAM" id="Phobius"/>
    </source>
</evidence>
<feature type="transmembrane region" description="Helical" evidence="5">
    <location>
        <begin position="1362"/>
        <end position="1388"/>
    </location>
</feature>
<evidence type="ECO:0000259" key="6">
    <source>
        <dbReference type="PROSITE" id="PS50075"/>
    </source>
</evidence>
<dbReference type="EMBL" id="LUEZ02000101">
    <property type="protein sequence ID" value="RDB18530.1"/>
    <property type="molecule type" value="Genomic_DNA"/>
</dbReference>
<dbReference type="Pfam" id="PF00501">
    <property type="entry name" value="AMP-binding"/>
    <property type="match status" value="1"/>
</dbReference>
<dbReference type="PROSITE" id="PS50075">
    <property type="entry name" value="CARRIER"/>
    <property type="match status" value="1"/>
</dbReference>
<dbReference type="Gene3D" id="1.10.1200.10">
    <property type="entry name" value="ACP-like"/>
    <property type="match status" value="1"/>
</dbReference>
<dbReference type="InterPro" id="IPR018957">
    <property type="entry name" value="Znf_C3HC4_RING-type"/>
</dbReference>
<keyword evidence="1" id="KW-0479">Metal-binding</keyword>
<evidence type="ECO:0000259" key="7">
    <source>
        <dbReference type="PROSITE" id="PS50089"/>
    </source>
</evidence>
<name>A0A369JBD6_HYPMA</name>
<dbReference type="Pfam" id="PF00550">
    <property type="entry name" value="PP-binding"/>
    <property type="match status" value="1"/>
</dbReference>
<keyword evidence="9" id="KW-1185">Reference proteome</keyword>
<dbReference type="GO" id="GO:0008270">
    <property type="term" value="F:zinc ion binding"/>
    <property type="evidence" value="ECO:0007669"/>
    <property type="project" value="UniProtKB-KW"/>
</dbReference>
<dbReference type="STRING" id="39966.A0A369JBD6"/>
<dbReference type="GO" id="GO:0031956">
    <property type="term" value="F:medium-chain fatty acid-CoA ligase activity"/>
    <property type="evidence" value="ECO:0007669"/>
    <property type="project" value="TreeGrafter"/>
</dbReference>
<dbReference type="InterPro" id="IPR009081">
    <property type="entry name" value="PP-bd_ACP"/>
</dbReference>
<accession>A0A369JBD6</accession>
<dbReference type="Gene3D" id="3.40.50.12780">
    <property type="entry name" value="N-terminal domain of ligase-like"/>
    <property type="match status" value="1"/>
</dbReference>
<feature type="transmembrane region" description="Helical" evidence="5">
    <location>
        <begin position="1044"/>
        <end position="1068"/>
    </location>
</feature>
<keyword evidence="2 4" id="KW-0863">Zinc-finger</keyword>
<reference evidence="8" key="1">
    <citation type="submission" date="2018-04" db="EMBL/GenBank/DDBJ databases">
        <title>Whole genome sequencing of Hypsizygus marmoreus.</title>
        <authorList>
            <person name="Choi I.-G."/>
            <person name="Min B."/>
            <person name="Kim J.-G."/>
            <person name="Kim S."/>
            <person name="Oh Y.-L."/>
            <person name="Kong W.-S."/>
            <person name="Park H."/>
            <person name="Jeong J."/>
            <person name="Song E.-S."/>
        </authorList>
    </citation>
    <scope>NUCLEOTIDE SEQUENCE [LARGE SCALE GENOMIC DNA]</scope>
    <source>
        <strain evidence="8">51987-8</strain>
    </source>
</reference>
<dbReference type="InterPro" id="IPR011004">
    <property type="entry name" value="Trimer_LpxA-like_sf"/>
</dbReference>
<dbReference type="InterPro" id="IPR013083">
    <property type="entry name" value="Znf_RING/FYVE/PHD"/>
</dbReference>
<dbReference type="Pfam" id="PF00097">
    <property type="entry name" value="zf-C3HC4"/>
    <property type="match status" value="1"/>
</dbReference>
<evidence type="ECO:0000256" key="1">
    <source>
        <dbReference type="ARBA" id="ARBA00022723"/>
    </source>
</evidence>
<dbReference type="InterPro" id="IPR045851">
    <property type="entry name" value="AMP-bd_C_sf"/>
</dbReference>
<dbReference type="InParanoid" id="A0A369JBD6"/>
<feature type="domain" description="RING-type" evidence="7">
    <location>
        <begin position="1577"/>
        <end position="1614"/>
    </location>
</feature>
<dbReference type="PANTHER" id="PTHR43201">
    <property type="entry name" value="ACYL-COA SYNTHETASE"/>
    <property type="match status" value="1"/>
</dbReference>
<dbReference type="PANTHER" id="PTHR43201:SF10">
    <property type="entry name" value="CARRIER DOMAIN-CONTAINING PROTEIN"/>
    <property type="match status" value="1"/>
</dbReference>
<keyword evidence="5" id="KW-0812">Transmembrane</keyword>
<feature type="domain" description="Carrier" evidence="6">
    <location>
        <begin position="678"/>
        <end position="755"/>
    </location>
</feature>
<dbReference type="SUPFAM" id="SSF51161">
    <property type="entry name" value="Trimeric LpxA-like enzymes"/>
    <property type="match status" value="3"/>
</dbReference>